<dbReference type="SUPFAM" id="SSF51161">
    <property type="entry name" value="Trimeric LpxA-like enzymes"/>
    <property type="match status" value="1"/>
</dbReference>
<comment type="caution">
    <text evidence="7">The sequence shown here is derived from an EMBL/GenBank/DDBJ whole genome shotgun (WGS) entry which is preliminary data.</text>
</comment>
<evidence type="ECO:0000256" key="3">
    <source>
        <dbReference type="ARBA" id="ARBA00022679"/>
    </source>
</evidence>
<comment type="pathway">
    <text evidence="6">Bacterial outer membrane biogenesis; LPS lipid A biosynthesis.</text>
</comment>
<dbReference type="EMBL" id="BEHT01000046">
    <property type="protein sequence ID" value="GBC99984.1"/>
    <property type="molecule type" value="Genomic_DNA"/>
</dbReference>
<dbReference type="Proteomes" id="UP000236173">
    <property type="component" value="Unassembled WGS sequence"/>
</dbReference>
<accession>A0A2H5XFM7</accession>
<comment type="subunit">
    <text evidence="6">Homotrimer.</text>
</comment>
<evidence type="ECO:0000313" key="8">
    <source>
        <dbReference type="Proteomes" id="UP000236173"/>
    </source>
</evidence>
<protein>
    <recommendedName>
        <fullName evidence="6">UDP-3-O-acylglucosamine N-acyltransferase</fullName>
        <ecNumber evidence="6">2.3.1.191</ecNumber>
    </recommendedName>
</protein>
<evidence type="ECO:0000256" key="6">
    <source>
        <dbReference type="HAMAP-Rule" id="MF_00523"/>
    </source>
</evidence>
<evidence type="ECO:0000256" key="4">
    <source>
        <dbReference type="ARBA" id="ARBA00023098"/>
    </source>
</evidence>
<dbReference type="Gene3D" id="3.40.1390.10">
    <property type="entry name" value="MurE/MurF, N-terminal domain"/>
    <property type="match status" value="1"/>
</dbReference>
<comment type="similarity">
    <text evidence="6">Belongs to the transferase hexapeptide repeat family. LpxD subfamily.</text>
</comment>
<evidence type="ECO:0000313" key="7">
    <source>
        <dbReference type="EMBL" id="GBC99984.1"/>
    </source>
</evidence>
<keyword evidence="6" id="KW-0677">Repeat</keyword>
<dbReference type="AlphaFoldDB" id="A0A2H5XFM7"/>
<keyword evidence="4 6" id="KW-0443">Lipid metabolism</keyword>
<dbReference type="NCBIfam" id="NF002060">
    <property type="entry name" value="PRK00892.1"/>
    <property type="match status" value="1"/>
</dbReference>
<dbReference type="NCBIfam" id="TIGR01853">
    <property type="entry name" value="lipid_A_lpxD"/>
    <property type="match status" value="1"/>
</dbReference>
<comment type="function">
    <text evidence="6">Catalyzes the N-acylation of UDP-3-O-acylglucosamine using 3-hydroxyacyl-ACP as the acyl donor. Is involved in the biosynthesis of lipid A, a phosphorylated glycolipid that anchors the lipopolysaccharide to the outer membrane of the cell.</text>
</comment>
<dbReference type="PANTHER" id="PTHR43378">
    <property type="entry name" value="UDP-3-O-ACYLGLUCOSAMINE N-ACYLTRANSFERASE"/>
    <property type="match status" value="1"/>
</dbReference>
<dbReference type="InterPro" id="IPR001451">
    <property type="entry name" value="Hexapep"/>
</dbReference>
<sequence length="348" mass="36449">MGVQLREPVTLQALAELVGGTIVGDPQVVLTGISEPDQAAQGDVVFAWTKQHAESAFAGLATAVVAAPAFVRAGKPCVVVDNPRWALAVVLEHLFPPAPLPALISPKATVEDGVQLGEGVFVGDFAFIGAGSVIGAGTAVFPHAYIGRQVRVGAQCRIHPFAVLHDRVVVGDRVVIHAGAVIGREGFGFVWDGAGFRRIPQVGIVVLEDDVEVGAHVCIDRATLSETRVGRGTKIDNLVQIAHNCRLGAHCIIAGQTGLAGGVVVGDGVMMGGQVGVADHVRIGEGAQLAAKSGLMTDAPPQSRWGGYPARPHREWLRVEAALAELPDALRLLRQLVQRVEALERRSG</sequence>
<proteinExistence type="inferred from homology"/>
<dbReference type="InterPro" id="IPR011004">
    <property type="entry name" value="Trimer_LpxA-like_sf"/>
</dbReference>
<dbReference type="UniPathway" id="UPA00973"/>
<comment type="catalytic activity">
    <reaction evidence="6">
        <text>a UDP-3-O-[(3R)-3-hydroxyacyl]-alpha-D-glucosamine + a (3R)-hydroxyacyl-[ACP] = a UDP-2-N,3-O-bis[(3R)-3-hydroxyacyl]-alpha-D-glucosamine + holo-[ACP] + H(+)</text>
        <dbReference type="Rhea" id="RHEA:53836"/>
        <dbReference type="Rhea" id="RHEA-COMP:9685"/>
        <dbReference type="Rhea" id="RHEA-COMP:9945"/>
        <dbReference type="ChEBI" id="CHEBI:15378"/>
        <dbReference type="ChEBI" id="CHEBI:64479"/>
        <dbReference type="ChEBI" id="CHEBI:78827"/>
        <dbReference type="ChEBI" id="CHEBI:137740"/>
        <dbReference type="ChEBI" id="CHEBI:137748"/>
        <dbReference type="EC" id="2.3.1.191"/>
    </reaction>
</comment>
<dbReference type="Gene3D" id="2.160.10.10">
    <property type="entry name" value="Hexapeptide repeat proteins"/>
    <property type="match status" value="1"/>
</dbReference>
<name>A0A2H5XFM7_9BACT</name>
<evidence type="ECO:0000256" key="2">
    <source>
        <dbReference type="ARBA" id="ARBA00022556"/>
    </source>
</evidence>
<dbReference type="InterPro" id="IPR007691">
    <property type="entry name" value="LpxD"/>
</dbReference>
<keyword evidence="1 6" id="KW-0444">Lipid biosynthesis</keyword>
<organism evidence="7 8">
    <name type="scientific">Candidatus Fervidibacter japonicus</name>
    <dbReference type="NCBI Taxonomy" id="2035412"/>
    <lineage>
        <taxon>Bacteria</taxon>
        <taxon>Candidatus Fervidibacterota</taxon>
        <taxon>Candidatus Fervidibacter</taxon>
    </lineage>
</organism>
<dbReference type="GO" id="GO:0009245">
    <property type="term" value="P:lipid A biosynthetic process"/>
    <property type="evidence" value="ECO:0007669"/>
    <property type="project" value="UniProtKB-UniRule"/>
</dbReference>
<keyword evidence="2 6" id="KW-0441">Lipid A biosynthesis</keyword>
<evidence type="ECO:0000256" key="1">
    <source>
        <dbReference type="ARBA" id="ARBA00022516"/>
    </source>
</evidence>
<reference evidence="8" key="1">
    <citation type="submission" date="2017-09" db="EMBL/GenBank/DDBJ databases">
        <title>Metaegenomics of thermophilic ammonia-oxidizing enrichment culture.</title>
        <authorList>
            <person name="Kato S."/>
            <person name="Suzuki K."/>
        </authorList>
    </citation>
    <scope>NUCLEOTIDE SEQUENCE [LARGE SCALE GENOMIC DNA]</scope>
</reference>
<dbReference type="GO" id="GO:0016410">
    <property type="term" value="F:N-acyltransferase activity"/>
    <property type="evidence" value="ECO:0007669"/>
    <property type="project" value="InterPro"/>
</dbReference>
<dbReference type="PANTHER" id="PTHR43378:SF2">
    <property type="entry name" value="UDP-3-O-ACYLGLUCOSAMINE N-ACYLTRANSFERASE 1, MITOCHONDRIAL-RELATED"/>
    <property type="match status" value="1"/>
</dbReference>
<dbReference type="EC" id="2.3.1.191" evidence="6"/>
<evidence type="ECO:0000256" key="5">
    <source>
        <dbReference type="ARBA" id="ARBA00023315"/>
    </source>
</evidence>
<dbReference type="HAMAP" id="MF_00523">
    <property type="entry name" value="LpxD"/>
    <property type="match status" value="1"/>
</dbReference>
<dbReference type="Pfam" id="PF00132">
    <property type="entry name" value="Hexapep"/>
    <property type="match status" value="2"/>
</dbReference>
<keyword evidence="3 6" id="KW-0808">Transferase</keyword>
<feature type="active site" description="Proton acceptor" evidence="6">
    <location>
        <position position="243"/>
    </location>
</feature>
<dbReference type="CDD" id="cd03352">
    <property type="entry name" value="LbH_LpxD"/>
    <property type="match status" value="1"/>
</dbReference>
<dbReference type="GO" id="GO:0016020">
    <property type="term" value="C:membrane"/>
    <property type="evidence" value="ECO:0007669"/>
    <property type="project" value="GOC"/>
</dbReference>
<dbReference type="GO" id="GO:0103118">
    <property type="term" value="F:UDP-3-O-[(3R)-3-hydroxyacyl]-glucosamine N-acyltransferase activity"/>
    <property type="evidence" value="ECO:0007669"/>
    <property type="project" value="UniProtKB-EC"/>
</dbReference>
<keyword evidence="5 6" id="KW-0012">Acyltransferase</keyword>
<gene>
    <name evidence="6 7" type="primary">lpxD</name>
    <name evidence="7" type="ORF">HRbin17_02517</name>
</gene>